<feature type="compositionally biased region" description="Low complexity" evidence="1">
    <location>
        <begin position="121"/>
        <end position="134"/>
    </location>
</feature>
<feature type="non-terminal residue" evidence="2">
    <location>
        <position position="226"/>
    </location>
</feature>
<keyword evidence="3" id="KW-1185">Reference proteome</keyword>
<dbReference type="AlphaFoldDB" id="A0A0L0F9H4"/>
<organism evidence="2 3">
    <name type="scientific">Sphaeroforma arctica JP610</name>
    <dbReference type="NCBI Taxonomy" id="667725"/>
    <lineage>
        <taxon>Eukaryota</taxon>
        <taxon>Ichthyosporea</taxon>
        <taxon>Ichthyophonida</taxon>
        <taxon>Sphaeroforma</taxon>
    </lineage>
</organism>
<evidence type="ECO:0000313" key="3">
    <source>
        <dbReference type="Proteomes" id="UP000054560"/>
    </source>
</evidence>
<accession>A0A0L0F9H4</accession>
<dbReference type="EMBL" id="KQ245693">
    <property type="protein sequence ID" value="KNC73374.1"/>
    <property type="molecule type" value="Genomic_DNA"/>
</dbReference>
<gene>
    <name evidence="2" type="ORF">SARC_14065</name>
</gene>
<evidence type="ECO:0000313" key="2">
    <source>
        <dbReference type="EMBL" id="KNC73374.1"/>
    </source>
</evidence>
<dbReference type="RefSeq" id="XP_014147276.1">
    <property type="nucleotide sequence ID" value="XM_014291801.1"/>
</dbReference>
<sequence length="226" mass="24487">MYKHAQIHTHVHAHAQAFAWHARVLNGVLGGARTLTRTRGYAADVQGFPYTQVHRHMRSSLHLGCGYRPGGCGGDGTGVVVGKPGNVLECDAGIPGRQALVASSVHAVNVSEPRRRYTNGAHTQQHTQALTQVHTQHHTQAHTQKTHIQSQAHALSDTSTSAYEHAATTQDIPSPPADPNLDPAHHYSTTSPTQRRNLRDILYLLDCTRAAGYTPPGLIPLLARVD</sequence>
<feature type="region of interest" description="Disordered" evidence="1">
    <location>
        <begin position="120"/>
        <end position="193"/>
    </location>
</feature>
<reference evidence="2 3" key="1">
    <citation type="submission" date="2011-02" db="EMBL/GenBank/DDBJ databases">
        <title>The Genome Sequence of Sphaeroforma arctica JP610.</title>
        <authorList>
            <consortium name="The Broad Institute Genome Sequencing Platform"/>
            <person name="Russ C."/>
            <person name="Cuomo C."/>
            <person name="Young S.K."/>
            <person name="Zeng Q."/>
            <person name="Gargeya S."/>
            <person name="Alvarado L."/>
            <person name="Berlin A."/>
            <person name="Chapman S.B."/>
            <person name="Chen Z."/>
            <person name="Freedman E."/>
            <person name="Gellesch M."/>
            <person name="Goldberg J."/>
            <person name="Griggs A."/>
            <person name="Gujja S."/>
            <person name="Heilman E."/>
            <person name="Heiman D."/>
            <person name="Howarth C."/>
            <person name="Mehta T."/>
            <person name="Neiman D."/>
            <person name="Pearson M."/>
            <person name="Roberts A."/>
            <person name="Saif S."/>
            <person name="Shea T."/>
            <person name="Shenoy N."/>
            <person name="Sisk P."/>
            <person name="Stolte C."/>
            <person name="Sykes S."/>
            <person name="White J."/>
            <person name="Yandava C."/>
            <person name="Burger G."/>
            <person name="Gray M.W."/>
            <person name="Holland P.W.H."/>
            <person name="King N."/>
            <person name="Lang F.B.F."/>
            <person name="Roger A.J."/>
            <person name="Ruiz-Trillo I."/>
            <person name="Haas B."/>
            <person name="Nusbaum C."/>
            <person name="Birren B."/>
        </authorList>
    </citation>
    <scope>NUCLEOTIDE SEQUENCE [LARGE SCALE GENOMIC DNA]</scope>
    <source>
        <strain evidence="2 3">JP610</strain>
    </source>
</reference>
<dbReference type="Proteomes" id="UP000054560">
    <property type="component" value="Unassembled WGS sequence"/>
</dbReference>
<evidence type="ECO:0000256" key="1">
    <source>
        <dbReference type="SAM" id="MobiDB-lite"/>
    </source>
</evidence>
<feature type="compositionally biased region" description="Polar residues" evidence="1">
    <location>
        <begin position="148"/>
        <end position="172"/>
    </location>
</feature>
<name>A0A0L0F9H4_9EUKA</name>
<dbReference type="GeneID" id="25914569"/>
<proteinExistence type="predicted"/>
<protein>
    <submittedName>
        <fullName evidence="2">Uncharacterized protein</fullName>
    </submittedName>
</protein>